<sequence>MKKIAFRFLLLVVVALAGISCKDDYVYSDLVQDNLPAVPVTYSGATTYGFDPYYETSIAGGGNIKITLSIPTSSGRTIKEITRVAAGATSINAGTLNTAGNYNTGPIAGNGTTAEFTTTIKDFNTKRPAVPTTPTTPPTGVREIAFIFLVTLDDGTEIRTMPVRIRVLP</sequence>
<reference evidence="2 3" key="1">
    <citation type="submission" date="2018-06" db="EMBL/GenBank/DDBJ databases">
        <title>Genomic Encyclopedia of Archaeal and Bacterial Type Strains, Phase II (KMG-II): from individual species to whole genera.</title>
        <authorList>
            <person name="Goeker M."/>
        </authorList>
    </citation>
    <scope>NUCLEOTIDE SEQUENCE [LARGE SCALE GENOMIC DNA]</scope>
    <source>
        <strain evidence="2 3">DSM 21851</strain>
    </source>
</reference>
<protein>
    <recommendedName>
        <fullName evidence="4">DUF1735 domain-containing protein</fullName>
    </recommendedName>
</protein>
<dbReference type="PROSITE" id="PS51257">
    <property type="entry name" value="PROKAR_LIPOPROTEIN"/>
    <property type="match status" value="1"/>
</dbReference>
<dbReference type="EMBL" id="QLMC01000001">
    <property type="protein sequence ID" value="RAK03244.1"/>
    <property type="molecule type" value="Genomic_DNA"/>
</dbReference>
<comment type="caution">
    <text evidence="2">The sequence shown here is derived from an EMBL/GenBank/DDBJ whole genome shotgun (WGS) entry which is preliminary data.</text>
</comment>
<evidence type="ECO:0000313" key="3">
    <source>
        <dbReference type="Proteomes" id="UP000248790"/>
    </source>
</evidence>
<dbReference type="Proteomes" id="UP000248790">
    <property type="component" value="Unassembled WGS sequence"/>
</dbReference>
<keyword evidence="3" id="KW-1185">Reference proteome</keyword>
<organism evidence="2 3">
    <name type="scientific">Larkinella arboricola</name>
    <dbReference type="NCBI Taxonomy" id="643671"/>
    <lineage>
        <taxon>Bacteria</taxon>
        <taxon>Pseudomonadati</taxon>
        <taxon>Bacteroidota</taxon>
        <taxon>Cytophagia</taxon>
        <taxon>Cytophagales</taxon>
        <taxon>Spirosomataceae</taxon>
        <taxon>Larkinella</taxon>
    </lineage>
</organism>
<dbReference type="OrthoDB" id="884074at2"/>
<feature type="chain" id="PRO_5016234847" description="DUF1735 domain-containing protein" evidence="1">
    <location>
        <begin position="18"/>
        <end position="169"/>
    </location>
</feature>
<proteinExistence type="predicted"/>
<accession>A0A327XAW4</accession>
<gene>
    <name evidence="2" type="ORF">LX87_01366</name>
</gene>
<evidence type="ECO:0008006" key="4">
    <source>
        <dbReference type="Google" id="ProtNLM"/>
    </source>
</evidence>
<feature type="signal peptide" evidence="1">
    <location>
        <begin position="1"/>
        <end position="17"/>
    </location>
</feature>
<name>A0A327XAW4_LARAB</name>
<evidence type="ECO:0000256" key="1">
    <source>
        <dbReference type="SAM" id="SignalP"/>
    </source>
</evidence>
<dbReference type="AlphaFoldDB" id="A0A327XAW4"/>
<evidence type="ECO:0000313" key="2">
    <source>
        <dbReference type="EMBL" id="RAK03244.1"/>
    </source>
</evidence>
<keyword evidence="1" id="KW-0732">Signal</keyword>
<dbReference type="RefSeq" id="WP_111627366.1">
    <property type="nucleotide sequence ID" value="NZ_QLMC01000001.1"/>
</dbReference>